<organism evidence="1 2">
    <name type="scientific">Caldichromatium japonicum</name>
    <dbReference type="NCBI Taxonomy" id="2699430"/>
    <lineage>
        <taxon>Bacteria</taxon>
        <taxon>Pseudomonadati</taxon>
        <taxon>Pseudomonadota</taxon>
        <taxon>Gammaproteobacteria</taxon>
        <taxon>Chromatiales</taxon>
        <taxon>Chromatiaceae</taxon>
        <taxon>Caldichromatium</taxon>
    </lineage>
</organism>
<evidence type="ECO:0000313" key="1">
    <source>
        <dbReference type="EMBL" id="QIK38765.1"/>
    </source>
</evidence>
<gene>
    <name evidence="1" type="ORF">GWK36_13110</name>
</gene>
<keyword evidence="2" id="KW-1185">Reference proteome</keyword>
<name>A0A6G7VFX0_9GAMM</name>
<evidence type="ECO:0008006" key="3">
    <source>
        <dbReference type="Google" id="ProtNLM"/>
    </source>
</evidence>
<sequence length="58" mass="6223">MPDPDNSYDPLAVCLKQQGETIGYVSRAANAEIASRLDAGEPLAAYLPGLHPNAEPWQ</sequence>
<dbReference type="EMBL" id="CP048029">
    <property type="protein sequence ID" value="QIK38765.1"/>
    <property type="molecule type" value="Genomic_DNA"/>
</dbReference>
<evidence type="ECO:0000313" key="2">
    <source>
        <dbReference type="Proteomes" id="UP000502699"/>
    </source>
</evidence>
<proteinExistence type="predicted"/>
<dbReference type="KEGG" id="cjap:GWK36_13110"/>
<reference evidence="2" key="1">
    <citation type="submission" date="2020-01" db="EMBL/GenBank/DDBJ databases">
        <title>Caldichromatium gen. nov., sp. nov., a thermophilic purple sulfur bacterium member of the family Chromatiaceae isolated from Nakabusa hot spring, Japan.</title>
        <authorList>
            <person name="Saini M.K."/>
            <person name="Hanada S."/>
            <person name="Tank M."/>
        </authorList>
    </citation>
    <scope>NUCLEOTIDE SEQUENCE [LARGE SCALE GENOMIC DNA]</scope>
    <source>
        <strain evidence="2">No.7</strain>
    </source>
</reference>
<dbReference type="AlphaFoldDB" id="A0A6G7VFX0"/>
<dbReference type="Gene3D" id="3.30.70.2330">
    <property type="match status" value="1"/>
</dbReference>
<accession>A0A6G7VFX0</accession>
<dbReference type="Proteomes" id="UP000502699">
    <property type="component" value="Chromosome"/>
</dbReference>
<dbReference type="RefSeq" id="WP_166271751.1">
    <property type="nucleotide sequence ID" value="NZ_CP048029.1"/>
</dbReference>
<protein>
    <recommendedName>
        <fullName evidence="3">HIRAN domain-containing protein</fullName>
    </recommendedName>
</protein>